<dbReference type="Proteomes" id="UP000295058">
    <property type="component" value="Unassembled WGS sequence"/>
</dbReference>
<dbReference type="Gene3D" id="3.20.20.120">
    <property type="entry name" value="Enolase-like C-terminal domain"/>
    <property type="match status" value="1"/>
</dbReference>
<dbReference type="InterPro" id="IPR029017">
    <property type="entry name" value="Enolase-like_N"/>
</dbReference>
<accession>A0A235CH17</accession>
<evidence type="ECO:0000256" key="1">
    <source>
        <dbReference type="ARBA" id="ARBA00022723"/>
    </source>
</evidence>
<evidence type="ECO:0000313" key="6">
    <source>
        <dbReference type="EMBL" id="TDW55876.1"/>
    </source>
</evidence>
<protein>
    <submittedName>
        <fullName evidence="6">O-succinylbenzoate synthase</fullName>
    </submittedName>
    <submittedName>
        <fullName evidence="5">O-succinylbenzoic acid (OSB) synthetase</fullName>
    </submittedName>
</protein>
<dbReference type="GO" id="GO:0016829">
    <property type="term" value="F:lyase activity"/>
    <property type="evidence" value="ECO:0007669"/>
    <property type="project" value="UniProtKB-KW"/>
</dbReference>
<dbReference type="SUPFAM" id="SSF54826">
    <property type="entry name" value="Enolase N-terminal domain-like"/>
    <property type="match status" value="1"/>
</dbReference>
<dbReference type="Proteomes" id="UP000243640">
    <property type="component" value="Unassembled WGS sequence"/>
</dbReference>
<dbReference type="GO" id="GO:0046872">
    <property type="term" value="F:metal ion binding"/>
    <property type="evidence" value="ECO:0007669"/>
    <property type="project" value="UniProtKB-KW"/>
</dbReference>
<dbReference type="Pfam" id="PF21508">
    <property type="entry name" value="MenC_N"/>
    <property type="match status" value="1"/>
</dbReference>
<dbReference type="SUPFAM" id="SSF51604">
    <property type="entry name" value="Enolase C-terminal domain-like"/>
    <property type="match status" value="1"/>
</dbReference>
<dbReference type="InterPro" id="IPR041338">
    <property type="entry name" value="OSBS_N"/>
</dbReference>
<reference evidence="6 8" key="2">
    <citation type="submission" date="2019-03" db="EMBL/GenBank/DDBJ databases">
        <title>Genomic Encyclopedia of Archaeal and Bacterial Type Strains, Phase II (KMG-II): from individual species to whole genera.</title>
        <authorList>
            <person name="Goeker M."/>
        </authorList>
    </citation>
    <scope>NUCLEOTIDE SEQUENCE [LARGE SCALE GENOMIC DNA]</scope>
    <source>
        <strain evidence="6 8">DSM 15594</strain>
    </source>
</reference>
<evidence type="ECO:0000256" key="2">
    <source>
        <dbReference type="ARBA" id="ARBA00022842"/>
    </source>
</evidence>
<evidence type="ECO:0000259" key="4">
    <source>
        <dbReference type="Pfam" id="PF21508"/>
    </source>
</evidence>
<dbReference type="EMBL" id="SODO01000016">
    <property type="protein sequence ID" value="TDW55876.1"/>
    <property type="molecule type" value="Genomic_DNA"/>
</dbReference>
<evidence type="ECO:0000313" key="5">
    <source>
        <dbReference type="EMBL" id="OYD23679.1"/>
    </source>
</evidence>
<dbReference type="EMBL" id="NQJF01000009">
    <property type="protein sequence ID" value="OYD23679.1"/>
    <property type="molecule type" value="Genomic_DNA"/>
</dbReference>
<name>A0A235CH17_9GAMM</name>
<organism evidence="5 7">
    <name type="scientific">Oceanimonas baumannii</name>
    <dbReference type="NCBI Taxonomy" id="129578"/>
    <lineage>
        <taxon>Bacteria</taxon>
        <taxon>Pseudomonadati</taxon>
        <taxon>Pseudomonadota</taxon>
        <taxon>Gammaproteobacteria</taxon>
        <taxon>Aeromonadales</taxon>
        <taxon>Aeromonadaceae</taxon>
        <taxon>Oceanimonas</taxon>
    </lineage>
</organism>
<gene>
    <name evidence="5" type="ORF">B6S09_12135</name>
    <name evidence="6" type="ORF">LY04_03204</name>
</gene>
<feature type="domain" description="OSBS enolase-like N-terminal" evidence="4">
    <location>
        <begin position="3"/>
        <end position="84"/>
    </location>
</feature>
<dbReference type="InterPro" id="IPR036849">
    <property type="entry name" value="Enolase-like_C_sf"/>
</dbReference>
<keyword evidence="8" id="KW-1185">Reference proteome</keyword>
<dbReference type="AlphaFoldDB" id="A0A235CH17"/>
<sequence>MSVSVYRYSLPLTKEKVIDGIALRRRHGFYVNMNGHWGEVAPSATADPAATETELLAASEQLDAGLEPNATLPWVRFGLGCAQTPLVTSPATSLPLLEGERESIIRAWRCRRVHPTQAWLTLTGDVQFDAGLVRELSILVPGLRLILDAGGRLNEQQLIGLWRHIDGRSVDWLLDPGADEAITRALAREHGWPVALSADRCGNGTPAVFEELKALVLRPSLLGEPALCRQLANAARAKGLKVMLAGNLESGLAHQHIAQLAGELTPERPALLDGLRYLLHSGVTTQGQPDPQHLTLIYGPDCL</sequence>
<keyword evidence="2" id="KW-0460">Magnesium</keyword>
<reference evidence="5 7" key="1">
    <citation type="submission" date="2017-08" db="EMBL/GenBank/DDBJ databases">
        <title>Draft Genome Sequence of the Marine Bacterium Oceanimonas baumannii ATCC 700832.</title>
        <authorList>
            <person name="Mcclelland W.D."/>
            <person name="Brennan M.A."/>
            <person name="Trachtenberg A.M."/>
            <person name="Maclea K.S."/>
        </authorList>
    </citation>
    <scope>NUCLEOTIDE SEQUENCE [LARGE SCALE GENOMIC DNA]</scope>
    <source>
        <strain evidence="5 7">ATCC 700832</strain>
    </source>
</reference>
<evidence type="ECO:0000313" key="8">
    <source>
        <dbReference type="Proteomes" id="UP000295058"/>
    </source>
</evidence>
<evidence type="ECO:0000256" key="3">
    <source>
        <dbReference type="ARBA" id="ARBA00023239"/>
    </source>
</evidence>
<comment type="caution">
    <text evidence="5">The sequence shown here is derived from an EMBL/GenBank/DDBJ whole genome shotgun (WGS) entry which is preliminary data.</text>
</comment>
<dbReference type="RefSeq" id="WP_094278752.1">
    <property type="nucleotide sequence ID" value="NZ_NQJF01000009.1"/>
</dbReference>
<dbReference type="OrthoDB" id="3725747at2"/>
<keyword evidence="1" id="KW-0479">Metal-binding</keyword>
<keyword evidence="3" id="KW-0456">Lyase</keyword>
<dbReference type="Gene3D" id="3.30.390.10">
    <property type="entry name" value="Enolase-like, N-terminal domain"/>
    <property type="match status" value="1"/>
</dbReference>
<proteinExistence type="predicted"/>
<evidence type="ECO:0000313" key="7">
    <source>
        <dbReference type="Proteomes" id="UP000243640"/>
    </source>
</evidence>